<dbReference type="SUPFAM" id="SSF55608">
    <property type="entry name" value="Homing endonucleases"/>
    <property type="match status" value="1"/>
</dbReference>
<evidence type="ECO:0000313" key="18">
    <source>
        <dbReference type="EMBL" id="OXM44398.1"/>
    </source>
</evidence>
<evidence type="ECO:0000256" key="13">
    <source>
        <dbReference type="ARBA" id="ARBA00025437"/>
    </source>
</evidence>
<keyword evidence="10 15" id="KW-0560">Oxidoreductase</keyword>
<dbReference type="CDD" id="cd02888">
    <property type="entry name" value="RNR_II_dimer"/>
    <property type="match status" value="1"/>
</dbReference>
<evidence type="ECO:0000256" key="4">
    <source>
        <dbReference type="ARBA" id="ARBA00014409"/>
    </source>
</evidence>
<evidence type="ECO:0000256" key="8">
    <source>
        <dbReference type="ARBA" id="ARBA00022813"/>
    </source>
</evidence>
<dbReference type="InterPro" id="IPR004860">
    <property type="entry name" value="LAGLIDADG_dom"/>
</dbReference>
<evidence type="ECO:0000256" key="7">
    <source>
        <dbReference type="ARBA" id="ARBA00022741"/>
    </source>
</evidence>
<dbReference type="PANTHER" id="PTHR43371:SF1">
    <property type="entry name" value="RIBONUCLEOSIDE-DIPHOSPHATE REDUCTASE"/>
    <property type="match status" value="1"/>
</dbReference>
<dbReference type="PANTHER" id="PTHR43371">
    <property type="entry name" value="VITAMIN B12-DEPENDENT RIBONUCLEOTIDE REDUCTASE"/>
    <property type="match status" value="1"/>
</dbReference>
<comment type="catalytic activity">
    <reaction evidence="14 15">
        <text>a 2'-deoxyribonucleoside 5'-diphosphate + [thioredoxin]-disulfide + H2O = a ribonucleoside 5'-diphosphate + [thioredoxin]-dithiol</text>
        <dbReference type="Rhea" id="RHEA:23252"/>
        <dbReference type="Rhea" id="RHEA-COMP:10698"/>
        <dbReference type="Rhea" id="RHEA-COMP:10700"/>
        <dbReference type="ChEBI" id="CHEBI:15377"/>
        <dbReference type="ChEBI" id="CHEBI:29950"/>
        <dbReference type="ChEBI" id="CHEBI:50058"/>
        <dbReference type="ChEBI" id="CHEBI:57930"/>
        <dbReference type="ChEBI" id="CHEBI:73316"/>
        <dbReference type="EC" id="1.17.4.1"/>
    </reaction>
</comment>
<dbReference type="Proteomes" id="UP000215563">
    <property type="component" value="Unassembled WGS sequence"/>
</dbReference>
<keyword evidence="12 15" id="KW-0170">Cobalt</keyword>
<dbReference type="InterPro" id="IPR024434">
    <property type="entry name" value="TSCPD_dom"/>
</dbReference>
<name>A0A229RCM6_AMYAL</name>
<dbReference type="EC" id="1.17.4.1" evidence="3 15"/>
<sequence length="1295" mass="141632">MTETVGTGNPATARTSGKKKQQAGGLTVRRVFTTEGVHPYDQVTWEHRDVVMTNWRDGTVNFEQRGVEFPDFWSVNATNIVTSKYFRGAVGSPQREQSLKQLIDRVVHSYVNAGREHGYFANPADAEVFEHELTWMLLHQVFSFNSPVWFNVGTTSKQQVSACQPYDALVNTPAGAVPIGRIVELNAVGAKVYDAHGLTKVIATKANGVKEVLRLTTKSGHRLDVTADHLVWRSTGSGGSFVPAGELLVGDTLEWHRRDAFGETEINERDVAEAALAGWLQSDGFVGQYEGTNRSLTIEAMTVTDAELAWVQRALDRVFPEVHRHERKVETQDPALDCRRTRLYGTELESFVSEWGLRARGVDMTVPEDLNTAPLPVVAAYLRSVFQAEGYVSERESSTLVGLDMISEDLIRGLQHLLSRFGIFARVARETEKRDNRHDLWGIRIQNAGDRRIFADAIGFLDPVKAAKLEASFEKPGRPALETKRLQIADIESRGEMPVFDIQTESGEYLSGNLRVHNCFILAVDDTMESILNWYREEGLIFKGGSGAGLNLSRIRSSRELLSSGGTASGPVSFMRGADASAGTIKSGGATRRAAKMVVLDVDHPDVEEFVRTKAREEEKIKVLRDAGFDMDLSGSDITSVQYQNANNSVRVSDEFMRAVESEGDFGLRARMTGEVLDRVDAKKLFRTIAQAAWECADPGLQYDDTINDWHTCPESGRITASNPCSEYMHLDNSSCNLASLNLLKFATEDGGFDAPLFAKAVELVITAMDISICFADFPTEAIGDTTRKFRQLGIGYANLGALLMALGHAYDSDGGRALAAAITSLMTGVSYRRSAELAAVVGPYEGYARNAEAHQRVMRKHAAANDLVRTYHSNDAAVRAVATQEWKRGIELGETSGWRNAQASVLAPTGTIGFMMDCDTTGIEPDFSLVKFKKLVGGGSMQIVNQTIPRALTALGYQAEQVEAIVEYIAQHGHVVDAPGLRQEHYEVFDCAVGERSIAPMGHVRMMAAVQPFLSGAISKTVNMPESATVEEVEEIYFQGWKYGLKALAIYRDNCKVGQPLSTGKKEKAEPEAEKVVEYRPVRKRLPKKRPSQTVSFTVGGAEGYLHAGSYPDDGLGEIFVKLGKQGSTLSGVMDAFSMSISVGLQHGIPLEFYVSKFSNLRFEPAGMTDDPDIRIATSVMDYLFRRLALDYLPYEKRSQLGIFTADERSAQVEATYGATPAAEPENVDIDALRSTVDSSAAAPAKVAHSTAELVELNLGTASDAPLCMTCGTKMRPAGSCYACEGCGATSGCS</sequence>
<comment type="caution">
    <text evidence="18">The sequence shown here is derived from an EMBL/GenBank/DDBJ whole genome shotgun (WGS) entry which is preliminary data.</text>
</comment>
<dbReference type="InterPro" id="IPR050862">
    <property type="entry name" value="RdRp_reductase_class-2"/>
</dbReference>
<dbReference type="GO" id="GO:0004748">
    <property type="term" value="F:ribonucleoside-diphosphate reductase activity, thioredoxin disulfide as acceptor"/>
    <property type="evidence" value="ECO:0007669"/>
    <property type="project" value="UniProtKB-EC"/>
</dbReference>
<dbReference type="GO" id="GO:0004519">
    <property type="term" value="F:endonuclease activity"/>
    <property type="evidence" value="ECO:0007669"/>
    <property type="project" value="InterPro"/>
</dbReference>
<dbReference type="NCBIfam" id="TIGR01445">
    <property type="entry name" value="intein_Nterm"/>
    <property type="match status" value="1"/>
</dbReference>
<dbReference type="PROSITE" id="PS50817">
    <property type="entry name" value="INTEIN_N_TER"/>
    <property type="match status" value="1"/>
</dbReference>
<dbReference type="PRINTS" id="PR01183">
    <property type="entry name" value="RIBORDTASEM1"/>
</dbReference>
<gene>
    <name evidence="18" type="ORF">CFP75_34900</name>
</gene>
<comment type="cofactor">
    <cofactor evidence="1 15">
        <name>adenosylcob(III)alamin</name>
        <dbReference type="ChEBI" id="CHEBI:18408"/>
    </cofactor>
</comment>
<dbReference type="GO" id="GO:0050897">
    <property type="term" value="F:cobalt ion binding"/>
    <property type="evidence" value="ECO:0007669"/>
    <property type="project" value="InterPro"/>
</dbReference>
<dbReference type="InterPro" id="IPR003587">
    <property type="entry name" value="Hint_dom_N"/>
</dbReference>
<dbReference type="NCBIfam" id="TIGR02504">
    <property type="entry name" value="NrdJ_Z"/>
    <property type="match status" value="1"/>
</dbReference>
<feature type="region of interest" description="Disordered" evidence="16">
    <location>
        <begin position="1"/>
        <end position="25"/>
    </location>
</feature>
<dbReference type="PROSITE" id="PS50819">
    <property type="entry name" value="INTEIN_ENDONUCLEASE"/>
    <property type="match status" value="1"/>
</dbReference>
<dbReference type="InterPro" id="IPR000788">
    <property type="entry name" value="RNR_lg_C"/>
</dbReference>
<dbReference type="NCBIfam" id="NF005122">
    <property type="entry name" value="PRK06556.1"/>
    <property type="match status" value="1"/>
</dbReference>
<evidence type="ECO:0000256" key="2">
    <source>
        <dbReference type="ARBA" id="ARBA00007405"/>
    </source>
</evidence>
<keyword evidence="6 15" id="KW-0237">DNA synthesis</keyword>
<dbReference type="InterPro" id="IPR006142">
    <property type="entry name" value="INTEIN"/>
</dbReference>
<keyword evidence="5 15" id="KW-0846">Cobalamin</keyword>
<proteinExistence type="inferred from homology"/>
<dbReference type="InterPro" id="IPR006141">
    <property type="entry name" value="Intein_N"/>
</dbReference>
<comment type="similarity">
    <text evidence="2 15">Belongs to the ribonucleoside diphosphate reductase class-2 family.</text>
</comment>
<dbReference type="PROSITE" id="PS50818">
    <property type="entry name" value="INTEIN_C_TER"/>
    <property type="match status" value="1"/>
</dbReference>
<dbReference type="InterPro" id="IPR013678">
    <property type="entry name" value="RNR_2_N"/>
</dbReference>
<dbReference type="EMBL" id="NMQU01000122">
    <property type="protein sequence ID" value="OXM44398.1"/>
    <property type="molecule type" value="Genomic_DNA"/>
</dbReference>
<evidence type="ECO:0000256" key="14">
    <source>
        <dbReference type="ARBA" id="ARBA00047754"/>
    </source>
</evidence>
<dbReference type="Pfam" id="PF08471">
    <property type="entry name" value="Ribonuc_red_2_N"/>
    <property type="match status" value="1"/>
</dbReference>
<evidence type="ECO:0000313" key="19">
    <source>
        <dbReference type="Proteomes" id="UP000215563"/>
    </source>
</evidence>
<dbReference type="OrthoDB" id="9762933at2"/>
<keyword evidence="19" id="KW-1185">Reference proteome</keyword>
<dbReference type="RefSeq" id="WP_020637613.1">
    <property type="nucleotide sequence ID" value="NZ_KB913032.1"/>
</dbReference>
<accession>A0A229RCM6</accession>
<evidence type="ECO:0000259" key="17">
    <source>
        <dbReference type="PROSITE" id="PS50819"/>
    </source>
</evidence>
<keyword evidence="9" id="KW-0651">Protein splicing</keyword>
<dbReference type="Pfam" id="PF12637">
    <property type="entry name" value="TSCPD"/>
    <property type="match status" value="1"/>
</dbReference>
<evidence type="ECO:0000256" key="9">
    <source>
        <dbReference type="ARBA" id="ARBA00023000"/>
    </source>
</evidence>
<dbReference type="InterPro" id="IPR004042">
    <property type="entry name" value="Intein_endonuc_central"/>
</dbReference>
<comment type="function">
    <text evidence="13 15">Catalyzes the reduction of ribonucleotides to deoxyribonucleotides. May function to provide a pool of deoxyribonucleotide precursors for DNA repair during oxygen limitation and/or for immediate growth after restoration of oxygen.</text>
</comment>
<dbReference type="GO" id="GO:0071897">
    <property type="term" value="P:DNA biosynthetic process"/>
    <property type="evidence" value="ECO:0007669"/>
    <property type="project" value="UniProtKB-KW"/>
</dbReference>
<keyword evidence="11" id="KW-1015">Disulfide bond</keyword>
<dbReference type="GO" id="GO:0000166">
    <property type="term" value="F:nucleotide binding"/>
    <property type="evidence" value="ECO:0007669"/>
    <property type="project" value="UniProtKB-KW"/>
</dbReference>
<evidence type="ECO:0000256" key="6">
    <source>
        <dbReference type="ARBA" id="ARBA00022634"/>
    </source>
</evidence>
<dbReference type="GO" id="GO:0016539">
    <property type="term" value="P:intein-mediated protein splicing"/>
    <property type="evidence" value="ECO:0007669"/>
    <property type="project" value="InterPro"/>
</dbReference>
<dbReference type="GO" id="GO:0031419">
    <property type="term" value="F:cobalamin binding"/>
    <property type="evidence" value="ECO:0007669"/>
    <property type="project" value="UniProtKB-KW"/>
</dbReference>
<evidence type="ECO:0000256" key="11">
    <source>
        <dbReference type="ARBA" id="ARBA00023157"/>
    </source>
</evidence>
<reference evidence="18 19" key="1">
    <citation type="submission" date="2017-07" db="EMBL/GenBank/DDBJ databases">
        <title>Amycolatopsis alba DSM 44262 Genome sequencing and assembly.</title>
        <authorList>
            <person name="Kaur N."/>
            <person name="Mayilraj S."/>
        </authorList>
    </citation>
    <scope>NUCLEOTIDE SEQUENCE [LARGE SCALE GENOMIC DNA]</scope>
    <source>
        <strain evidence="18 19">DSM 44262</strain>
    </source>
</reference>
<evidence type="ECO:0000256" key="3">
    <source>
        <dbReference type="ARBA" id="ARBA00012274"/>
    </source>
</evidence>
<dbReference type="SMART" id="SM00306">
    <property type="entry name" value="HintN"/>
    <property type="match status" value="1"/>
</dbReference>
<dbReference type="InterPro" id="IPR013344">
    <property type="entry name" value="RNR_NrdJ/NrdZ"/>
</dbReference>
<dbReference type="SUPFAM" id="SSF51998">
    <property type="entry name" value="PFL-like glycyl radical enzymes"/>
    <property type="match status" value="1"/>
</dbReference>
<protein>
    <recommendedName>
        <fullName evidence="4 15">Vitamin B12-dependent ribonucleotide reductase</fullName>
        <ecNumber evidence="3 15">1.17.4.1</ecNumber>
    </recommendedName>
</protein>
<evidence type="ECO:0000256" key="10">
    <source>
        <dbReference type="ARBA" id="ARBA00023002"/>
    </source>
</evidence>
<evidence type="ECO:0000256" key="1">
    <source>
        <dbReference type="ARBA" id="ARBA00001922"/>
    </source>
</evidence>
<dbReference type="InterPro" id="IPR027434">
    <property type="entry name" value="Homing_endonucl"/>
</dbReference>
<dbReference type="InterPro" id="IPR036844">
    <property type="entry name" value="Hint_dom_sf"/>
</dbReference>
<evidence type="ECO:0000256" key="5">
    <source>
        <dbReference type="ARBA" id="ARBA00022628"/>
    </source>
</evidence>
<keyword evidence="8" id="KW-0068">Autocatalytic cleavage</keyword>
<dbReference type="SUPFAM" id="SSF51294">
    <property type="entry name" value="Hedgehog/intein (Hint) domain"/>
    <property type="match status" value="1"/>
</dbReference>
<evidence type="ECO:0000256" key="15">
    <source>
        <dbReference type="RuleBase" id="RU364064"/>
    </source>
</evidence>
<evidence type="ECO:0000256" key="16">
    <source>
        <dbReference type="SAM" id="MobiDB-lite"/>
    </source>
</evidence>
<feature type="compositionally biased region" description="Polar residues" evidence="16">
    <location>
        <begin position="1"/>
        <end position="15"/>
    </location>
</feature>
<dbReference type="PRINTS" id="PR00379">
    <property type="entry name" value="INTEIN"/>
</dbReference>
<evidence type="ECO:0000256" key="12">
    <source>
        <dbReference type="ARBA" id="ARBA00023285"/>
    </source>
</evidence>
<feature type="domain" description="DOD-type homing endonuclease" evidence="17">
    <location>
        <begin position="276"/>
        <end position="423"/>
    </location>
</feature>
<keyword evidence="7 15" id="KW-0547">Nucleotide-binding</keyword>
<dbReference type="Pfam" id="PF02867">
    <property type="entry name" value="Ribonuc_red_lgC"/>
    <property type="match status" value="1"/>
</dbReference>
<dbReference type="Gene3D" id="3.20.70.20">
    <property type="match status" value="2"/>
</dbReference>
<dbReference type="CDD" id="cd00081">
    <property type="entry name" value="Hint"/>
    <property type="match status" value="1"/>
</dbReference>
<dbReference type="Pfam" id="PF14528">
    <property type="entry name" value="LAGLIDADG_3"/>
    <property type="match status" value="1"/>
</dbReference>
<dbReference type="Gene3D" id="2.170.16.10">
    <property type="entry name" value="Hedgehog/Intein (Hint) domain"/>
    <property type="match status" value="1"/>
</dbReference>
<dbReference type="InterPro" id="IPR030934">
    <property type="entry name" value="Intein_C"/>
</dbReference>
<dbReference type="Gene3D" id="3.10.28.10">
    <property type="entry name" value="Homing endonucleases"/>
    <property type="match status" value="1"/>
</dbReference>
<organism evidence="18 19">
    <name type="scientific">Amycolatopsis alba DSM 44262</name>
    <dbReference type="NCBI Taxonomy" id="1125972"/>
    <lineage>
        <taxon>Bacteria</taxon>
        <taxon>Bacillati</taxon>
        <taxon>Actinomycetota</taxon>
        <taxon>Actinomycetes</taxon>
        <taxon>Pseudonocardiales</taxon>
        <taxon>Pseudonocardiaceae</taxon>
        <taxon>Amycolatopsis</taxon>
    </lineage>
</organism>